<name>A0A7C8II77_9PLEO</name>
<gene>
    <name evidence="1" type="ORF">BDV95DRAFT_16569</name>
</gene>
<comment type="caution">
    <text evidence="1">The sequence shown here is derived from an EMBL/GenBank/DDBJ whole genome shotgun (WGS) entry which is preliminary data.</text>
</comment>
<sequence>MAHGLQFSQRDRSRSPPWIREIEEAEVRFMHKKSRNQRFALSTKRTRIRGPPYRIKRQFARAPPRPDVEEDYGGPSMRLYLRPHPVVLILKDALLAVRHLTWLSHLAPVAGQQSGESIGQPWVVIAVTSTECTASGSIGWAVSSCAWCCEDELRNAFLTWRRQAV</sequence>
<protein>
    <submittedName>
        <fullName evidence="1">Uncharacterized protein</fullName>
    </submittedName>
</protein>
<accession>A0A7C8II77</accession>
<proteinExistence type="predicted"/>
<reference evidence="1 2" key="1">
    <citation type="submission" date="2020-01" db="EMBL/GenBank/DDBJ databases">
        <authorList>
            <consortium name="DOE Joint Genome Institute"/>
            <person name="Haridas S."/>
            <person name="Albert R."/>
            <person name="Binder M."/>
            <person name="Bloem J."/>
            <person name="Labutti K."/>
            <person name="Salamov A."/>
            <person name="Andreopoulos B."/>
            <person name="Baker S.E."/>
            <person name="Barry K."/>
            <person name="Bills G."/>
            <person name="Bluhm B.H."/>
            <person name="Cannon C."/>
            <person name="Castanera R."/>
            <person name="Culley D.E."/>
            <person name="Daum C."/>
            <person name="Ezra D."/>
            <person name="Gonzalez J.B."/>
            <person name="Henrissat B."/>
            <person name="Kuo A."/>
            <person name="Liang C."/>
            <person name="Lipzen A."/>
            <person name="Lutzoni F."/>
            <person name="Magnuson J."/>
            <person name="Mondo S."/>
            <person name="Nolan M."/>
            <person name="Ohm R."/>
            <person name="Pangilinan J."/>
            <person name="Park H.-J.H."/>
            <person name="Ramirez L."/>
            <person name="Alfaro M."/>
            <person name="Sun H."/>
            <person name="Tritt A."/>
            <person name="Yoshinaga Y."/>
            <person name="Zwiers L.-H.L."/>
            <person name="Turgeon B.G."/>
            <person name="Goodwin S.B."/>
            <person name="Spatafora J.W."/>
            <person name="Crous P.W."/>
            <person name="Grigoriev I.V."/>
        </authorList>
    </citation>
    <scope>NUCLEOTIDE SEQUENCE [LARGE SCALE GENOMIC DNA]</scope>
    <source>
        <strain evidence="1 2">CBS 611.86</strain>
    </source>
</reference>
<organism evidence="1 2">
    <name type="scientific">Massariosphaeria phaeospora</name>
    <dbReference type="NCBI Taxonomy" id="100035"/>
    <lineage>
        <taxon>Eukaryota</taxon>
        <taxon>Fungi</taxon>
        <taxon>Dikarya</taxon>
        <taxon>Ascomycota</taxon>
        <taxon>Pezizomycotina</taxon>
        <taxon>Dothideomycetes</taxon>
        <taxon>Pleosporomycetidae</taxon>
        <taxon>Pleosporales</taxon>
        <taxon>Pleosporales incertae sedis</taxon>
        <taxon>Massariosphaeria</taxon>
    </lineage>
</organism>
<evidence type="ECO:0000313" key="2">
    <source>
        <dbReference type="Proteomes" id="UP000481861"/>
    </source>
</evidence>
<dbReference type="AlphaFoldDB" id="A0A7C8II77"/>
<keyword evidence="2" id="KW-1185">Reference proteome</keyword>
<dbReference type="Proteomes" id="UP000481861">
    <property type="component" value="Unassembled WGS sequence"/>
</dbReference>
<evidence type="ECO:0000313" key="1">
    <source>
        <dbReference type="EMBL" id="KAF2878266.1"/>
    </source>
</evidence>
<dbReference type="EMBL" id="JAADJZ010000001">
    <property type="protein sequence ID" value="KAF2878266.1"/>
    <property type="molecule type" value="Genomic_DNA"/>
</dbReference>